<reference evidence="2" key="2">
    <citation type="submission" date="2021-04" db="EMBL/GenBank/DDBJ databases">
        <authorList>
            <person name="Gilroy R."/>
        </authorList>
    </citation>
    <scope>NUCLEOTIDE SEQUENCE</scope>
    <source>
        <strain evidence="2">ChiHjej8B7-3636</strain>
    </source>
</reference>
<evidence type="ECO:0000313" key="2">
    <source>
        <dbReference type="EMBL" id="HJA03725.1"/>
    </source>
</evidence>
<evidence type="ECO:0000256" key="1">
    <source>
        <dbReference type="SAM" id="SignalP"/>
    </source>
</evidence>
<name>A0A9D2H5G8_9MICO</name>
<gene>
    <name evidence="2" type="ORF">H9800_02555</name>
</gene>
<dbReference type="EMBL" id="DXAM01000037">
    <property type="protein sequence ID" value="HJA03725.1"/>
    <property type="molecule type" value="Genomic_DNA"/>
</dbReference>
<dbReference type="Proteomes" id="UP000824220">
    <property type="component" value="Unassembled WGS sequence"/>
</dbReference>
<sequence length="205" mass="20740">MTKRRELIWRTAGVAAGAALLVGVAGAAAAEEGDAAGAVGVEVDIADNADPGALALTVESASTALIEDGSTDLVRQFTGGLPTVTVTDTRSPDEIPEGAYWYVVGSASAFTGDDGQDPIPAESLGWAPELIDGGASGNVAEGDEVAPELDGGPGLVGQELLAMAFDSSEIRDEQAWTATADLTMRVDADVAPGSYSALLTLSLFE</sequence>
<protein>
    <submittedName>
        <fullName evidence="2">Uncharacterized protein</fullName>
    </submittedName>
</protein>
<feature type="signal peptide" evidence="1">
    <location>
        <begin position="1"/>
        <end position="30"/>
    </location>
</feature>
<dbReference type="PROSITE" id="PS51318">
    <property type="entry name" value="TAT"/>
    <property type="match status" value="1"/>
</dbReference>
<reference evidence="2" key="1">
    <citation type="journal article" date="2021" name="PeerJ">
        <title>Extensive microbial diversity within the chicken gut microbiome revealed by metagenomics and culture.</title>
        <authorList>
            <person name="Gilroy R."/>
            <person name="Ravi A."/>
            <person name="Getino M."/>
            <person name="Pursley I."/>
            <person name="Horton D.L."/>
            <person name="Alikhan N.F."/>
            <person name="Baker D."/>
            <person name="Gharbi K."/>
            <person name="Hall N."/>
            <person name="Watson M."/>
            <person name="Adriaenssens E.M."/>
            <person name="Foster-Nyarko E."/>
            <person name="Jarju S."/>
            <person name="Secka A."/>
            <person name="Antonio M."/>
            <person name="Oren A."/>
            <person name="Chaudhuri R.R."/>
            <person name="La Ragione R."/>
            <person name="Hildebrand F."/>
            <person name="Pallen M.J."/>
        </authorList>
    </citation>
    <scope>NUCLEOTIDE SEQUENCE</scope>
    <source>
        <strain evidence="2">ChiHjej8B7-3636</strain>
    </source>
</reference>
<feature type="chain" id="PRO_5039732651" evidence="1">
    <location>
        <begin position="31"/>
        <end position="205"/>
    </location>
</feature>
<proteinExistence type="predicted"/>
<keyword evidence="1" id="KW-0732">Signal</keyword>
<dbReference type="InterPro" id="IPR006311">
    <property type="entry name" value="TAT_signal"/>
</dbReference>
<comment type="caution">
    <text evidence="2">The sequence shown here is derived from an EMBL/GenBank/DDBJ whole genome shotgun (WGS) entry which is preliminary data.</text>
</comment>
<accession>A0A9D2H5G8</accession>
<dbReference type="AlphaFoldDB" id="A0A9D2H5G8"/>
<organism evidence="2 3">
    <name type="scientific">Candidatus Microbacterium stercoravium</name>
    <dbReference type="NCBI Taxonomy" id="2838697"/>
    <lineage>
        <taxon>Bacteria</taxon>
        <taxon>Bacillati</taxon>
        <taxon>Actinomycetota</taxon>
        <taxon>Actinomycetes</taxon>
        <taxon>Micrococcales</taxon>
        <taxon>Microbacteriaceae</taxon>
        <taxon>Microbacterium</taxon>
    </lineage>
</organism>
<evidence type="ECO:0000313" key="3">
    <source>
        <dbReference type="Proteomes" id="UP000824220"/>
    </source>
</evidence>